<protein>
    <submittedName>
        <fullName evidence="5">Uncharacterized protein</fullName>
    </submittedName>
</protein>
<keyword evidence="1" id="KW-0175">Coiled coil</keyword>
<feature type="transmembrane region" description="Helical" evidence="3">
    <location>
        <begin position="187"/>
        <end position="208"/>
    </location>
</feature>
<feature type="chain" id="PRO_5044752505" evidence="4">
    <location>
        <begin position="20"/>
        <end position="306"/>
    </location>
</feature>
<feature type="coiled-coil region" evidence="1">
    <location>
        <begin position="30"/>
        <end position="107"/>
    </location>
</feature>
<gene>
    <name evidence="5" type="ORF">R1flu_019070</name>
</gene>
<feature type="transmembrane region" description="Helical" evidence="3">
    <location>
        <begin position="214"/>
        <end position="235"/>
    </location>
</feature>
<sequence>MYISAWTTVFAWAVRLIQAPSQLLTAPVRVRKIASELSELQAKYQSLQIVNLELEKKFELELHEHRQIQQKLQAAVNSEVNKATERSKLLKSRIKELEEQYVKLQERQRRPSLTLDVHPAEKDVQVDFHSKSAVADMSPEGQTRKHSPHVAHKPTDEGATQIVPSRTFRHGHHDKSYMLMDRHSRGVAFVSSLFSASLSVIVALIAWQAKDPCFPLVFALFTVVGMSCANVIRFLSGVSQRLGLDAIMLVSFNSFILGTLCTQFFPYFAPRMMRIWWWLLGSMGLRSELQGDQDLLFDILQSPRVS</sequence>
<accession>A0ABD1ZHL6</accession>
<dbReference type="Proteomes" id="UP001605036">
    <property type="component" value="Unassembled WGS sequence"/>
</dbReference>
<keyword evidence="3" id="KW-0812">Transmembrane</keyword>
<dbReference type="PANTHER" id="PTHR36073">
    <property type="match status" value="1"/>
</dbReference>
<keyword evidence="6" id="KW-1185">Reference proteome</keyword>
<keyword evidence="3" id="KW-0472">Membrane</keyword>
<name>A0ABD1ZHL6_9MARC</name>
<keyword evidence="4" id="KW-0732">Signal</keyword>
<keyword evidence="3" id="KW-1133">Transmembrane helix</keyword>
<evidence type="ECO:0000313" key="5">
    <source>
        <dbReference type="EMBL" id="KAL2650942.1"/>
    </source>
</evidence>
<evidence type="ECO:0000256" key="3">
    <source>
        <dbReference type="SAM" id="Phobius"/>
    </source>
</evidence>
<evidence type="ECO:0000256" key="2">
    <source>
        <dbReference type="SAM" id="MobiDB-lite"/>
    </source>
</evidence>
<evidence type="ECO:0000313" key="6">
    <source>
        <dbReference type="Proteomes" id="UP001605036"/>
    </source>
</evidence>
<reference evidence="5 6" key="1">
    <citation type="submission" date="2024-09" db="EMBL/GenBank/DDBJ databases">
        <title>Chromosome-scale assembly of Riccia fluitans.</title>
        <authorList>
            <person name="Paukszto L."/>
            <person name="Sawicki J."/>
            <person name="Karawczyk K."/>
            <person name="Piernik-Szablinska J."/>
            <person name="Szczecinska M."/>
            <person name="Mazdziarz M."/>
        </authorList>
    </citation>
    <scope>NUCLEOTIDE SEQUENCE [LARGE SCALE GENOMIC DNA]</scope>
    <source>
        <strain evidence="5">Rf_01</strain>
        <tissue evidence="5">Aerial parts of the thallus</tissue>
    </source>
</reference>
<dbReference type="EMBL" id="JBHFFA010000001">
    <property type="protein sequence ID" value="KAL2650942.1"/>
    <property type="molecule type" value="Genomic_DNA"/>
</dbReference>
<feature type="region of interest" description="Disordered" evidence="2">
    <location>
        <begin position="136"/>
        <end position="156"/>
    </location>
</feature>
<feature type="transmembrane region" description="Helical" evidence="3">
    <location>
        <begin position="247"/>
        <end position="269"/>
    </location>
</feature>
<evidence type="ECO:0000256" key="1">
    <source>
        <dbReference type="SAM" id="Coils"/>
    </source>
</evidence>
<evidence type="ECO:0000256" key="4">
    <source>
        <dbReference type="SAM" id="SignalP"/>
    </source>
</evidence>
<proteinExistence type="predicted"/>
<dbReference type="AlphaFoldDB" id="A0ABD1ZHL6"/>
<comment type="caution">
    <text evidence="5">The sequence shown here is derived from an EMBL/GenBank/DDBJ whole genome shotgun (WGS) entry which is preliminary data.</text>
</comment>
<feature type="signal peptide" evidence="4">
    <location>
        <begin position="1"/>
        <end position="19"/>
    </location>
</feature>
<dbReference type="PANTHER" id="PTHR36073:SF1">
    <property type="entry name" value="OS01G0962100 PROTEIN"/>
    <property type="match status" value="1"/>
</dbReference>
<organism evidence="5 6">
    <name type="scientific">Riccia fluitans</name>
    <dbReference type="NCBI Taxonomy" id="41844"/>
    <lineage>
        <taxon>Eukaryota</taxon>
        <taxon>Viridiplantae</taxon>
        <taxon>Streptophyta</taxon>
        <taxon>Embryophyta</taxon>
        <taxon>Marchantiophyta</taxon>
        <taxon>Marchantiopsida</taxon>
        <taxon>Marchantiidae</taxon>
        <taxon>Marchantiales</taxon>
        <taxon>Ricciaceae</taxon>
        <taxon>Riccia</taxon>
    </lineage>
</organism>